<feature type="transmembrane region" description="Helical" evidence="1">
    <location>
        <begin position="59"/>
        <end position="82"/>
    </location>
</feature>
<keyword evidence="1" id="KW-1133">Transmembrane helix</keyword>
<evidence type="ECO:0000313" key="3">
    <source>
        <dbReference type="Proteomes" id="UP000614610"/>
    </source>
</evidence>
<reference evidence="2" key="1">
    <citation type="submission" date="2019-06" db="EMBL/GenBank/DDBJ databases">
        <authorList>
            <person name="Palmer J.M."/>
        </authorList>
    </citation>
    <scope>NUCLEOTIDE SEQUENCE</scope>
    <source>
        <strain evidence="2">TWF679</strain>
    </source>
</reference>
<name>A0A8H8V7V1_ORBOL</name>
<keyword evidence="1" id="KW-0812">Transmembrane</keyword>
<evidence type="ECO:0000313" key="2">
    <source>
        <dbReference type="EMBL" id="KAF3209553.1"/>
    </source>
</evidence>
<keyword evidence="1" id="KW-0472">Membrane</keyword>
<sequence>MASPLTLRETLSSRNVSDVKSVKGIESDWKFVTFRYSIPITLYNLLSTDPNKPVKMQKFFAIALLLVASFSSVIAAPVPIAAPQTDVEDAVKTLPDGTIVPFDA</sequence>
<accession>A0A8H8V7V1</accession>
<organism evidence="2 3">
    <name type="scientific">Orbilia oligospora</name>
    <name type="common">Nematode-trapping fungus</name>
    <name type="synonym">Arthrobotrys oligospora</name>
    <dbReference type="NCBI Taxonomy" id="2813651"/>
    <lineage>
        <taxon>Eukaryota</taxon>
        <taxon>Fungi</taxon>
        <taxon>Dikarya</taxon>
        <taxon>Ascomycota</taxon>
        <taxon>Pezizomycotina</taxon>
        <taxon>Orbiliomycetes</taxon>
        <taxon>Orbiliales</taxon>
        <taxon>Orbiliaceae</taxon>
        <taxon>Orbilia</taxon>
    </lineage>
</organism>
<gene>
    <name evidence="2" type="ORF">TWF679_007378</name>
</gene>
<proteinExistence type="predicted"/>
<protein>
    <submittedName>
        <fullName evidence="2">Uncharacterized protein</fullName>
    </submittedName>
</protein>
<dbReference type="EMBL" id="WIWT01000042">
    <property type="protein sequence ID" value="KAF3209553.1"/>
    <property type="molecule type" value="Genomic_DNA"/>
</dbReference>
<comment type="caution">
    <text evidence="2">The sequence shown here is derived from an EMBL/GenBank/DDBJ whole genome shotgun (WGS) entry which is preliminary data.</text>
</comment>
<dbReference type="Proteomes" id="UP000614610">
    <property type="component" value="Unassembled WGS sequence"/>
</dbReference>
<evidence type="ECO:0000256" key="1">
    <source>
        <dbReference type="SAM" id="Phobius"/>
    </source>
</evidence>
<dbReference type="AlphaFoldDB" id="A0A8H8V7V1"/>
<dbReference type="OrthoDB" id="10465093at2759"/>